<keyword evidence="2" id="KW-1185">Reference proteome</keyword>
<dbReference type="AlphaFoldDB" id="A0A4V2Z2U5"/>
<dbReference type="RefSeq" id="WP_131961706.1">
    <property type="nucleotide sequence ID" value="NZ_SMFL01000016.1"/>
</dbReference>
<comment type="caution">
    <text evidence="1">The sequence shown here is derived from an EMBL/GenBank/DDBJ whole genome shotgun (WGS) entry which is preliminary data.</text>
</comment>
<dbReference type="EMBL" id="SMFL01000016">
    <property type="protein sequence ID" value="TDE10198.1"/>
    <property type="molecule type" value="Genomic_DNA"/>
</dbReference>
<organism evidence="1 2">
    <name type="scientific">Dyadobacter psychrotolerans</name>
    <dbReference type="NCBI Taxonomy" id="2541721"/>
    <lineage>
        <taxon>Bacteria</taxon>
        <taxon>Pseudomonadati</taxon>
        <taxon>Bacteroidota</taxon>
        <taxon>Cytophagia</taxon>
        <taxon>Cytophagales</taxon>
        <taxon>Spirosomataceae</taxon>
        <taxon>Dyadobacter</taxon>
    </lineage>
</organism>
<gene>
    <name evidence="1" type="ORF">E0F88_28290</name>
</gene>
<accession>A0A4V2Z2U5</accession>
<evidence type="ECO:0000313" key="1">
    <source>
        <dbReference type="EMBL" id="TDE10198.1"/>
    </source>
</evidence>
<reference evidence="1 2" key="1">
    <citation type="submission" date="2019-03" db="EMBL/GenBank/DDBJ databases">
        <title>Dyadobacter AR-3-6 sp. nov., isolated from arctic soil.</title>
        <authorList>
            <person name="Chaudhary D.K."/>
        </authorList>
    </citation>
    <scope>NUCLEOTIDE SEQUENCE [LARGE SCALE GENOMIC DNA]</scope>
    <source>
        <strain evidence="1 2">AR-3-6</strain>
    </source>
</reference>
<name>A0A4V2Z2U5_9BACT</name>
<proteinExistence type="predicted"/>
<protein>
    <submittedName>
        <fullName evidence="1">Uncharacterized protein</fullName>
    </submittedName>
</protein>
<sequence>MKNKFVLEFEQTQNAYNNDKFVYNAWFKVKASKVGEDITLDIYVERRDVAGHIIKYIYPFVKKL</sequence>
<evidence type="ECO:0000313" key="2">
    <source>
        <dbReference type="Proteomes" id="UP000294850"/>
    </source>
</evidence>
<dbReference type="Proteomes" id="UP000294850">
    <property type="component" value="Unassembled WGS sequence"/>
</dbReference>